<dbReference type="GO" id="GO:0005975">
    <property type="term" value="P:carbohydrate metabolic process"/>
    <property type="evidence" value="ECO:0007669"/>
    <property type="project" value="InterPro"/>
</dbReference>
<dbReference type="SUPFAM" id="SSF75005">
    <property type="entry name" value="Arabinanase/levansucrase/invertase"/>
    <property type="match status" value="1"/>
</dbReference>
<evidence type="ECO:0000256" key="5">
    <source>
        <dbReference type="PIRSR" id="PIRSR606710-1"/>
    </source>
</evidence>
<dbReference type="PANTHER" id="PTHR43772:SF2">
    <property type="entry name" value="PUTATIVE (AFU_ORTHOLOGUE AFUA_2G04480)-RELATED"/>
    <property type="match status" value="1"/>
</dbReference>
<dbReference type="AlphaFoldDB" id="A0A8A3P5T6"/>
<feature type="chain" id="PRO_5032486020" evidence="8">
    <location>
        <begin position="21"/>
        <end position="325"/>
    </location>
</feature>
<feature type="site" description="Important for catalytic activity, responsible for pKa modulation of the active site Glu and correct orientation of both the proton donor and substrate" evidence="6">
    <location>
        <position position="154"/>
    </location>
</feature>
<name>A0A8A3P5T6_9HELO</name>
<accession>A0A8A3P5T6</accession>
<keyword evidence="10" id="KW-1185">Reference proteome</keyword>
<dbReference type="OrthoDB" id="19657at2759"/>
<keyword evidence="4 7" id="KW-0326">Glycosidase</keyword>
<evidence type="ECO:0000313" key="9">
    <source>
        <dbReference type="EMBL" id="QSZ31764.1"/>
    </source>
</evidence>
<feature type="signal peptide" evidence="8">
    <location>
        <begin position="1"/>
        <end position="20"/>
    </location>
</feature>
<comment type="similarity">
    <text evidence="1 7">Belongs to the glycosyl hydrolase 43 family.</text>
</comment>
<dbReference type="Gene3D" id="2.115.10.20">
    <property type="entry name" value="Glycosyl hydrolase domain, family 43"/>
    <property type="match status" value="1"/>
</dbReference>
<keyword evidence="3" id="KW-0119">Carbohydrate metabolism</keyword>
<evidence type="ECO:0000256" key="4">
    <source>
        <dbReference type="ARBA" id="ARBA00023295"/>
    </source>
</evidence>
<proteinExistence type="inferred from homology"/>
<sequence length="325" mass="36019">MRSSSLLFAALLRHVNICRAVSPVLPGLWADPNIAVFGREYYVFPTEDGFPGWSGRQFYVWKSGDLVNWTRGTEAILTLNGTSGNVPWSDGSAWAPTIAEKRGRYYFYFSGNNPTYARKTIGVAVADSPEGPYTAQPTAMITNNESIHANQAIDPYAFHDPVSGKDYLLWGNGRALCAELSNDMLSIKKETITSLSGLTSFNEASFVAYRNGLYHFNYAINDTRSESYATGYATSKNLTGPYTYRYPILQLNATLGILGTGGSTLLHVPGTDDWYIAYHRFRIPDGNGTMRETTIDRVYFNSETGLIEKVVPTLESVPAETVPYR</sequence>
<evidence type="ECO:0000256" key="1">
    <source>
        <dbReference type="ARBA" id="ARBA00009865"/>
    </source>
</evidence>
<dbReference type="InterPro" id="IPR023296">
    <property type="entry name" value="Glyco_hydro_beta-prop_sf"/>
</dbReference>
<evidence type="ECO:0000256" key="7">
    <source>
        <dbReference type="RuleBase" id="RU361187"/>
    </source>
</evidence>
<evidence type="ECO:0000256" key="2">
    <source>
        <dbReference type="ARBA" id="ARBA00022801"/>
    </source>
</evidence>
<feature type="active site" description="Proton acceptor" evidence="5">
    <location>
        <position position="31"/>
    </location>
</feature>
<dbReference type="EMBL" id="CP063406">
    <property type="protein sequence ID" value="QSZ31764.1"/>
    <property type="molecule type" value="Genomic_DNA"/>
</dbReference>
<dbReference type="PANTHER" id="PTHR43772">
    <property type="entry name" value="ENDO-1,4-BETA-XYLANASE"/>
    <property type="match status" value="1"/>
</dbReference>
<keyword evidence="2 7" id="KW-0378">Hydrolase</keyword>
<protein>
    <submittedName>
        <fullName evidence="9">Uncharacterized protein</fullName>
    </submittedName>
</protein>
<dbReference type="InterPro" id="IPR052176">
    <property type="entry name" value="Glycosyl_Hydrlase_43_Enz"/>
</dbReference>
<evidence type="ECO:0000256" key="3">
    <source>
        <dbReference type="ARBA" id="ARBA00023277"/>
    </source>
</evidence>
<evidence type="ECO:0000313" key="10">
    <source>
        <dbReference type="Proteomes" id="UP000672032"/>
    </source>
</evidence>
<organism evidence="9 10">
    <name type="scientific">Monilinia vaccinii-corymbosi</name>
    <dbReference type="NCBI Taxonomy" id="61207"/>
    <lineage>
        <taxon>Eukaryota</taxon>
        <taxon>Fungi</taxon>
        <taxon>Dikarya</taxon>
        <taxon>Ascomycota</taxon>
        <taxon>Pezizomycotina</taxon>
        <taxon>Leotiomycetes</taxon>
        <taxon>Helotiales</taxon>
        <taxon>Sclerotiniaceae</taxon>
        <taxon>Monilinia</taxon>
    </lineage>
</organism>
<dbReference type="CDD" id="cd18828">
    <property type="entry name" value="GH43_BT3675-like"/>
    <property type="match status" value="1"/>
</dbReference>
<dbReference type="GO" id="GO:0004553">
    <property type="term" value="F:hydrolase activity, hydrolyzing O-glycosyl compounds"/>
    <property type="evidence" value="ECO:0007669"/>
    <property type="project" value="InterPro"/>
</dbReference>
<evidence type="ECO:0000256" key="6">
    <source>
        <dbReference type="PIRSR" id="PIRSR606710-2"/>
    </source>
</evidence>
<evidence type="ECO:0000256" key="8">
    <source>
        <dbReference type="SAM" id="SignalP"/>
    </source>
</evidence>
<reference evidence="9" key="1">
    <citation type="submission" date="2020-10" db="EMBL/GenBank/DDBJ databases">
        <title>Genome Sequence of Monilinia vaccinii-corymbosi Sheds Light on Mummy Berry Disease Infection of Blueberry and Mating Type.</title>
        <authorList>
            <person name="Yow A.G."/>
            <person name="Zhang Y."/>
            <person name="Bansal K."/>
            <person name="Eacker S.M."/>
            <person name="Sullivan S."/>
            <person name="Liachko I."/>
            <person name="Cubeta M.A."/>
            <person name="Rollins J.A."/>
            <person name="Ashrafi H."/>
        </authorList>
    </citation>
    <scope>NUCLEOTIDE SEQUENCE</scope>
    <source>
        <strain evidence="9">RL-1</strain>
    </source>
</reference>
<dbReference type="InterPro" id="IPR006710">
    <property type="entry name" value="Glyco_hydro_43"/>
</dbReference>
<dbReference type="Pfam" id="PF04616">
    <property type="entry name" value="Glyco_hydro_43"/>
    <property type="match status" value="1"/>
</dbReference>
<gene>
    <name evidence="9" type="ORF">DSL72_001333</name>
</gene>
<dbReference type="Proteomes" id="UP000672032">
    <property type="component" value="Chromosome 2"/>
</dbReference>
<feature type="active site" description="Proton donor" evidence="5">
    <location>
        <position position="203"/>
    </location>
</feature>
<keyword evidence="8" id="KW-0732">Signal</keyword>